<proteinExistence type="predicted"/>
<accession>A0A1H1Q797</accession>
<dbReference type="InterPro" id="IPR058601">
    <property type="entry name" value="Phage_phiTE_015-like"/>
</dbReference>
<dbReference type="EMBL" id="LT629736">
    <property type="protein sequence ID" value="SDS19381.1"/>
    <property type="molecule type" value="Genomic_DNA"/>
</dbReference>
<evidence type="ECO:0000313" key="1">
    <source>
        <dbReference type="EMBL" id="SDS19381.1"/>
    </source>
</evidence>
<dbReference type="Proteomes" id="UP000243207">
    <property type="component" value="Chromosome I"/>
</dbReference>
<dbReference type="Pfam" id="PF26207">
    <property type="entry name" value="Phage_phiTE_015"/>
    <property type="match status" value="1"/>
</dbReference>
<name>A0A1H1Q797_9GAMM</name>
<dbReference type="AlphaFoldDB" id="A0A1H1Q797"/>
<keyword evidence="2" id="KW-1185">Reference proteome</keyword>
<evidence type="ECO:0000313" key="2">
    <source>
        <dbReference type="Proteomes" id="UP000243207"/>
    </source>
</evidence>
<sequence length="88" mass="10093">MDGRVLDVSGKSQFVEFPLPVAGMDRYERTYLHLAPYQPPSDDMRARFEAWAVDRCFDITRSNHGGYRYGETQAAWEAWQECEGKAAS</sequence>
<reference evidence="2" key="1">
    <citation type="submission" date="2016-10" db="EMBL/GenBank/DDBJ databases">
        <authorList>
            <person name="Varghese N."/>
            <person name="Submissions S."/>
        </authorList>
    </citation>
    <scope>NUCLEOTIDE SEQUENCE [LARGE SCALE GENOMIC DNA]</scope>
    <source>
        <strain evidence="2">NRRL B-51270</strain>
    </source>
</reference>
<protein>
    <submittedName>
        <fullName evidence="1">Uncharacterized protein</fullName>
    </submittedName>
</protein>
<dbReference type="STRING" id="487184.SAMN05216421_1075"/>
<gene>
    <name evidence="1" type="ORF">SAMN05216421_1075</name>
</gene>
<organism evidence="1 2">
    <name type="scientific">Halopseudomonas xinjiangensis</name>
    <dbReference type="NCBI Taxonomy" id="487184"/>
    <lineage>
        <taxon>Bacteria</taxon>
        <taxon>Pseudomonadati</taxon>
        <taxon>Pseudomonadota</taxon>
        <taxon>Gammaproteobacteria</taxon>
        <taxon>Pseudomonadales</taxon>
        <taxon>Pseudomonadaceae</taxon>
        <taxon>Halopseudomonas</taxon>
    </lineage>
</organism>